<evidence type="ECO:0000313" key="2">
    <source>
        <dbReference type="EMBL" id="MBB3982813.1"/>
    </source>
</evidence>
<comment type="caution">
    <text evidence="2">The sequence shown here is derived from an EMBL/GenBank/DDBJ whole genome shotgun (WGS) entry which is preliminary data.</text>
</comment>
<gene>
    <name evidence="2" type="ORF">GGR44_002479</name>
</gene>
<reference evidence="2 3" key="1">
    <citation type="submission" date="2020-08" db="EMBL/GenBank/DDBJ databases">
        <title>Genomic Encyclopedia of Type Strains, Phase IV (KMG-IV): sequencing the most valuable type-strain genomes for metagenomic binning, comparative biology and taxonomic classification.</title>
        <authorList>
            <person name="Goeker M."/>
        </authorList>
    </citation>
    <scope>NUCLEOTIDE SEQUENCE [LARGE SCALE GENOMIC DNA]</scope>
    <source>
        <strain evidence="2 3">DSM 29348</strain>
    </source>
</reference>
<name>A0A7W6DMZ4_9SPHN</name>
<dbReference type="PANTHER" id="PTHR33570:SF2">
    <property type="entry name" value="CARBOXYMUCONOLACTONE DECARBOXYLASE-LIKE DOMAIN-CONTAINING PROTEIN"/>
    <property type="match status" value="1"/>
</dbReference>
<accession>A0A7W6DMZ4</accession>
<feature type="domain" description="Carboxymuconolactone decarboxylase-like" evidence="1">
    <location>
        <begin position="36"/>
        <end position="108"/>
    </location>
</feature>
<keyword evidence="3" id="KW-1185">Reference proteome</keyword>
<dbReference type="InterPro" id="IPR003779">
    <property type="entry name" value="CMD-like"/>
</dbReference>
<dbReference type="Gene3D" id="1.20.1290.10">
    <property type="entry name" value="AhpD-like"/>
    <property type="match status" value="1"/>
</dbReference>
<dbReference type="RefSeq" id="WP_183955867.1">
    <property type="nucleotide sequence ID" value="NZ_JACIEB010000005.1"/>
</dbReference>
<dbReference type="SUPFAM" id="SSF69118">
    <property type="entry name" value="AhpD-like"/>
    <property type="match status" value="1"/>
</dbReference>
<sequence length="126" mass="13809">MTDKWAKGIEMFDAVYGKGSSAMVEAAPRSPYLDETVEHLFGDIWASGELSMRDKRLMVIGATTMLGRADLLEIQIAGAILNRELTDAQFEEMKLLMLFYAGAGNTTALSRGIDMARKRAADMAAQ</sequence>
<organism evidence="2 3">
    <name type="scientific">Sphingobium fontiphilum</name>
    <dbReference type="NCBI Taxonomy" id="944425"/>
    <lineage>
        <taxon>Bacteria</taxon>
        <taxon>Pseudomonadati</taxon>
        <taxon>Pseudomonadota</taxon>
        <taxon>Alphaproteobacteria</taxon>
        <taxon>Sphingomonadales</taxon>
        <taxon>Sphingomonadaceae</taxon>
        <taxon>Sphingobium</taxon>
    </lineage>
</organism>
<dbReference type="InterPro" id="IPR029032">
    <property type="entry name" value="AhpD-like"/>
</dbReference>
<evidence type="ECO:0000313" key="3">
    <source>
        <dbReference type="Proteomes" id="UP000552757"/>
    </source>
</evidence>
<keyword evidence="2" id="KW-0456">Lyase</keyword>
<dbReference type="AlphaFoldDB" id="A0A7W6DMZ4"/>
<dbReference type="GO" id="GO:0047575">
    <property type="term" value="F:4-carboxymuconolactone decarboxylase activity"/>
    <property type="evidence" value="ECO:0007669"/>
    <property type="project" value="UniProtKB-EC"/>
</dbReference>
<protein>
    <submittedName>
        <fullName evidence="2">4-carboxymuconolactone decarboxylase</fullName>
        <ecNumber evidence="2">4.1.1.44</ecNumber>
    </submittedName>
</protein>
<dbReference type="GO" id="GO:0051920">
    <property type="term" value="F:peroxiredoxin activity"/>
    <property type="evidence" value="ECO:0007669"/>
    <property type="project" value="InterPro"/>
</dbReference>
<dbReference type="Proteomes" id="UP000552757">
    <property type="component" value="Unassembled WGS sequence"/>
</dbReference>
<dbReference type="Pfam" id="PF02627">
    <property type="entry name" value="CMD"/>
    <property type="match status" value="1"/>
</dbReference>
<proteinExistence type="predicted"/>
<dbReference type="EC" id="4.1.1.44" evidence="2"/>
<dbReference type="InterPro" id="IPR052512">
    <property type="entry name" value="4CMD/NDH-1_regulator"/>
</dbReference>
<dbReference type="PANTHER" id="PTHR33570">
    <property type="entry name" value="4-CARBOXYMUCONOLACTONE DECARBOXYLASE FAMILY PROTEIN"/>
    <property type="match status" value="1"/>
</dbReference>
<evidence type="ECO:0000259" key="1">
    <source>
        <dbReference type="Pfam" id="PF02627"/>
    </source>
</evidence>
<dbReference type="EMBL" id="JACIEB010000005">
    <property type="protein sequence ID" value="MBB3982813.1"/>
    <property type="molecule type" value="Genomic_DNA"/>
</dbReference>